<dbReference type="EMBL" id="JAQZSM010000032">
    <property type="protein sequence ID" value="MDD7973394.1"/>
    <property type="molecule type" value="Genomic_DNA"/>
</dbReference>
<keyword evidence="2" id="KW-1185">Reference proteome</keyword>
<name>A0ABT5TE42_9RHOB</name>
<organism evidence="1 2">
    <name type="scientific">Roseinatronobacter alkalisoli</name>
    <dbReference type="NCBI Taxonomy" id="3028235"/>
    <lineage>
        <taxon>Bacteria</taxon>
        <taxon>Pseudomonadati</taxon>
        <taxon>Pseudomonadota</taxon>
        <taxon>Alphaproteobacteria</taxon>
        <taxon>Rhodobacterales</taxon>
        <taxon>Paracoccaceae</taxon>
        <taxon>Roseinatronobacter</taxon>
    </lineage>
</organism>
<reference evidence="1" key="1">
    <citation type="submission" date="2023-02" db="EMBL/GenBank/DDBJ databases">
        <title>Description of Roseinatronobacter alkalisoli sp. nov., an alkaliphilic bacerium isolated from soda soil.</title>
        <authorList>
            <person name="Wei W."/>
        </authorList>
    </citation>
    <scope>NUCLEOTIDE SEQUENCE</scope>
    <source>
        <strain evidence="1">HJB301</strain>
    </source>
</reference>
<evidence type="ECO:0000313" key="1">
    <source>
        <dbReference type="EMBL" id="MDD7973394.1"/>
    </source>
</evidence>
<evidence type="ECO:0000313" key="2">
    <source>
        <dbReference type="Proteomes" id="UP001431784"/>
    </source>
</evidence>
<gene>
    <name evidence="1" type="ORF">PUT78_20170</name>
</gene>
<sequence>METAFSEQHRARTNFRFFRMIQALQSFSTEYSACIGGSPDSGLGPLLSVGRSATPQRGFPEPVTQDYRSFFGIGVSAVRDGAGVRGTFREAFCSRGIAEMASGNDHSMRLFTR</sequence>
<proteinExistence type="predicted"/>
<dbReference type="RefSeq" id="WP_274354062.1">
    <property type="nucleotide sequence ID" value="NZ_JAQZSM010000032.1"/>
</dbReference>
<dbReference type="Proteomes" id="UP001431784">
    <property type="component" value="Unassembled WGS sequence"/>
</dbReference>
<accession>A0ABT5TE42</accession>
<protein>
    <submittedName>
        <fullName evidence="1">Uncharacterized protein</fullName>
    </submittedName>
</protein>
<comment type="caution">
    <text evidence="1">The sequence shown here is derived from an EMBL/GenBank/DDBJ whole genome shotgun (WGS) entry which is preliminary data.</text>
</comment>